<keyword evidence="2" id="KW-1185">Reference proteome</keyword>
<protein>
    <submittedName>
        <fullName evidence="1">Uncharacterized protein</fullName>
    </submittedName>
</protein>
<sequence>MGRNLSQMVRWELENLDQDQESRKSAMKILKSYVKDLDSKMIPIFLAQVYETKEADESVISLYEDIARVHGAIIIPHIDNIMLMIIKGLSSSPGSLAIHQACANVVSAIARYGMDPTTPDAKKQEIVHSLCKPLSGSLLARQVSLSSGAAFCLKALVELDDWRFCSSQTVNEVCQRVVAGLESPMQVDSHMGLVMVLAKRNGLVVEGYARLLVRAGVRILNMGVTEENYQKRLSAVRMVNCLLWSLDYKSVMSELTFVIEEFQKLQHEEMADVEAAFEAIQTAKRMLWSNEDVSLKDGLFSGQMSSPRSDVERSETREDHEDGFSGFLYRSPINGDPRSTTPSPQRSRSYVNVDNINYFTTPRKLVKSPYVPDTDCSKSRSRRFRSPSPRKFNRRPDSNYDQNGFNEGFSIEDEQFDGTSELVSSTEDIPTNGSNSLQQSKELIPETQVKSQILSALSIYYGLFVLLVAVVCYLWIGDVDEGYNIVPT</sequence>
<name>A0ACB8Y0E0_9ASTR</name>
<gene>
    <name evidence="1" type="ORF">L1987_86642</name>
</gene>
<accession>A0ACB8Y0E0</accession>
<reference evidence="1 2" key="2">
    <citation type="journal article" date="2022" name="Mol. Ecol. Resour.">
        <title>The genomes of chicory, endive, great burdock and yacon provide insights into Asteraceae paleo-polyploidization history and plant inulin production.</title>
        <authorList>
            <person name="Fan W."/>
            <person name="Wang S."/>
            <person name="Wang H."/>
            <person name="Wang A."/>
            <person name="Jiang F."/>
            <person name="Liu H."/>
            <person name="Zhao H."/>
            <person name="Xu D."/>
            <person name="Zhang Y."/>
        </authorList>
    </citation>
    <scope>NUCLEOTIDE SEQUENCE [LARGE SCALE GENOMIC DNA]</scope>
    <source>
        <strain evidence="2">cv. Yunnan</strain>
        <tissue evidence="1">Leaves</tissue>
    </source>
</reference>
<dbReference type="Proteomes" id="UP001056120">
    <property type="component" value="Linkage Group LG29"/>
</dbReference>
<evidence type="ECO:0000313" key="1">
    <source>
        <dbReference type="EMBL" id="KAI3677024.1"/>
    </source>
</evidence>
<proteinExistence type="predicted"/>
<reference evidence="2" key="1">
    <citation type="journal article" date="2022" name="Mol. Ecol. Resour.">
        <title>The genomes of chicory, endive, great burdock and yacon provide insights into Asteraceae palaeo-polyploidization history and plant inulin production.</title>
        <authorList>
            <person name="Fan W."/>
            <person name="Wang S."/>
            <person name="Wang H."/>
            <person name="Wang A."/>
            <person name="Jiang F."/>
            <person name="Liu H."/>
            <person name="Zhao H."/>
            <person name="Xu D."/>
            <person name="Zhang Y."/>
        </authorList>
    </citation>
    <scope>NUCLEOTIDE SEQUENCE [LARGE SCALE GENOMIC DNA]</scope>
    <source>
        <strain evidence="2">cv. Yunnan</strain>
    </source>
</reference>
<organism evidence="1 2">
    <name type="scientific">Smallanthus sonchifolius</name>
    <dbReference type="NCBI Taxonomy" id="185202"/>
    <lineage>
        <taxon>Eukaryota</taxon>
        <taxon>Viridiplantae</taxon>
        <taxon>Streptophyta</taxon>
        <taxon>Embryophyta</taxon>
        <taxon>Tracheophyta</taxon>
        <taxon>Spermatophyta</taxon>
        <taxon>Magnoliopsida</taxon>
        <taxon>eudicotyledons</taxon>
        <taxon>Gunneridae</taxon>
        <taxon>Pentapetalae</taxon>
        <taxon>asterids</taxon>
        <taxon>campanulids</taxon>
        <taxon>Asterales</taxon>
        <taxon>Asteraceae</taxon>
        <taxon>Asteroideae</taxon>
        <taxon>Heliantheae alliance</taxon>
        <taxon>Millerieae</taxon>
        <taxon>Smallanthus</taxon>
    </lineage>
</organism>
<dbReference type="EMBL" id="CM042046">
    <property type="protein sequence ID" value="KAI3677024.1"/>
    <property type="molecule type" value="Genomic_DNA"/>
</dbReference>
<evidence type="ECO:0000313" key="2">
    <source>
        <dbReference type="Proteomes" id="UP001056120"/>
    </source>
</evidence>
<comment type="caution">
    <text evidence="1">The sequence shown here is derived from an EMBL/GenBank/DDBJ whole genome shotgun (WGS) entry which is preliminary data.</text>
</comment>